<sequence length="584" mass="66067">MSEFDFNQEKEEKVKKCSSFLKMFILLLSFMPALVYAQQWKIGVLAQRGVAHTHATWQPWIDWLNQHLSPHQFTLVTLDLNDLIQDQAQGVDFILSNQAQFFYLNNNEVRWLVTLRSPRQIQSSTMGRIGSAILVRQDSPFHQLTDLRHKTVSAVGDNAFGGFLLGYNEFYQQGLVENKDFQLKFTGFPVDNTLLLLQERKVDAAIVPVCILEELVNEGVVKKEDFRLLAGKENVLGCLASTELLPNWSLAALSQVPDSLASKLVTLLLSQVPAHLPQWTPPYSTSQADTVLRGLYKHPQQNLWDSTKYWLQQYQGWIIFVLLLLVLNYLWISFQIHRKSKALQQAYREMRHYEQQLVQADRLSILGEMSTGIAHEINQPLSAIRMYVEGVKYHLAQLPAEKNTVEILDKVLQQVDRSADIIRNLMNWAKGKKTPSSECVALKPLLQRVISFMSLQTHQKSQLNLNCPASLKLKIDTTLLEQVLCNCLLNASQAGASEIEVNVKAVGEYMTIHIVDNGSGFKAGELAFPFVPFRSSKANGLGLGLVLCQRLMRSINGDISLHNRLDQQGAEMILKLPNKVGETC</sequence>
<evidence type="ECO:0000256" key="6">
    <source>
        <dbReference type="ARBA" id="ARBA00022777"/>
    </source>
</evidence>
<protein>
    <recommendedName>
        <fullName evidence="2">histidine kinase</fullName>
        <ecNumber evidence="2">2.7.13.3</ecNumber>
    </recommendedName>
</protein>
<keyword evidence="10" id="KW-0812">Transmembrane</keyword>
<evidence type="ECO:0000256" key="4">
    <source>
        <dbReference type="ARBA" id="ARBA00022679"/>
    </source>
</evidence>
<accession>A0A126QEM8</accession>
<dbReference type="InterPro" id="IPR036097">
    <property type="entry name" value="HisK_dim/P_sf"/>
</dbReference>
<dbReference type="InterPro" id="IPR005467">
    <property type="entry name" value="His_kinase_dom"/>
</dbReference>
<keyword evidence="4" id="KW-0808">Transferase</keyword>
<dbReference type="InterPro" id="IPR003661">
    <property type="entry name" value="HisK_dim/P_dom"/>
</dbReference>
<evidence type="ECO:0000256" key="10">
    <source>
        <dbReference type="SAM" id="Phobius"/>
    </source>
</evidence>
<dbReference type="PANTHER" id="PTHR43065">
    <property type="entry name" value="SENSOR HISTIDINE KINASE"/>
    <property type="match status" value="1"/>
</dbReference>
<dbReference type="GO" id="GO:0000155">
    <property type="term" value="F:phosphorelay sensor kinase activity"/>
    <property type="evidence" value="ECO:0007669"/>
    <property type="project" value="InterPro"/>
</dbReference>
<reference evidence="12" key="1">
    <citation type="submission" date="2015-01" db="EMBL/GenBank/DDBJ databases">
        <title>Draft genome sequence of Pasteurella multocida isolated from alpaca pneumonia.</title>
        <authorList>
            <person name="Maturrano L."/>
            <person name="Hurtado R."/>
            <person name="Allasi N."/>
            <person name="Juscamayta E."/>
            <person name="Fernandez D."/>
            <person name="Maximiliano J."/>
            <person name="Rimac R."/>
            <person name="Rosadio R."/>
        </authorList>
    </citation>
    <scope>NUCLEOTIDE SEQUENCE</scope>
    <source>
        <strain evidence="12">UNMSM</strain>
    </source>
</reference>
<evidence type="ECO:0000256" key="1">
    <source>
        <dbReference type="ARBA" id="ARBA00000085"/>
    </source>
</evidence>
<dbReference type="PANTHER" id="PTHR43065:SF10">
    <property type="entry name" value="PEROXIDE STRESS-ACTIVATED HISTIDINE KINASE MAK3"/>
    <property type="match status" value="1"/>
</dbReference>
<dbReference type="Gene3D" id="1.10.287.130">
    <property type="match status" value="1"/>
</dbReference>
<evidence type="ECO:0000256" key="3">
    <source>
        <dbReference type="ARBA" id="ARBA00022553"/>
    </source>
</evidence>
<dbReference type="SMART" id="SM00387">
    <property type="entry name" value="HATPase_c"/>
    <property type="match status" value="1"/>
</dbReference>
<dbReference type="SUPFAM" id="SSF55874">
    <property type="entry name" value="ATPase domain of HSP90 chaperone/DNA topoisomerase II/histidine kinase"/>
    <property type="match status" value="1"/>
</dbReference>
<feature type="domain" description="Histidine kinase" evidence="11">
    <location>
        <begin position="372"/>
        <end position="580"/>
    </location>
</feature>
<dbReference type="SUPFAM" id="SSF47384">
    <property type="entry name" value="Homodimeric domain of signal transducing histidine kinase"/>
    <property type="match status" value="1"/>
</dbReference>
<evidence type="ECO:0000256" key="8">
    <source>
        <dbReference type="ARBA" id="ARBA00023012"/>
    </source>
</evidence>
<keyword evidence="9" id="KW-0175">Coiled coil</keyword>
<dbReference type="Pfam" id="PF00512">
    <property type="entry name" value="HisKA"/>
    <property type="match status" value="1"/>
</dbReference>
<organism evidence="12">
    <name type="scientific">Pasteurella multocida</name>
    <dbReference type="NCBI Taxonomy" id="747"/>
    <lineage>
        <taxon>Bacteria</taxon>
        <taxon>Pseudomonadati</taxon>
        <taxon>Pseudomonadota</taxon>
        <taxon>Gammaproteobacteria</taxon>
        <taxon>Pasteurellales</taxon>
        <taxon>Pasteurellaceae</taxon>
        <taxon>Pasteurella</taxon>
    </lineage>
</organism>
<dbReference type="EC" id="2.7.13.3" evidence="2"/>
<dbReference type="Gene3D" id="3.30.565.10">
    <property type="entry name" value="Histidine kinase-like ATPase, C-terminal domain"/>
    <property type="match status" value="1"/>
</dbReference>
<feature type="transmembrane region" description="Helical" evidence="10">
    <location>
        <begin position="314"/>
        <end position="332"/>
    </location>
</feature>
<evidence type="ECO:0000256" key="5">
    <source>
        <dbReference type="ARBA" id="ARBA00022741"/>
    </source>
</evidence>
<name>A0A126QEM8_PASMD</name>
<keyword evidence="5" id="KW-0547">Nucleotide-binding</keyword>
<evidence type="ECO:0000259" key="11">
    <source>
        <dbReference type="PROSITE" id="PS50109"/>
    </source>
</evidence>
<keyword evidence="10" id="KW-0472">Membrane</keyword>
<keyword evidence="8" id="KW-0902">Two-component regulatory system</keyword>
<dbReference type="AlphaFoldDB" id="A0A126QEM8"/>
<dbReference type="InterPro" id="IPR036890">
    <property type="entry name" value="HATPase_C_sf"/>
</dbReference>
<keyword evidence="3" id="KW-0597">Phosphoprotein</keyword>
<evidence type="ECO:0000313" key="12">
    <source>
        <dbReference type="EMBL" id="AMK08278.1"/>
    </source>
</evidence>
<keyword evidence="7" id="KW-0067">ATP-binding</keyword>
<feature type="coiled-coil region" evidence="9">
    <location>
        <begin position="336"/>
        <end position="363"/>
    </location>
</feature>
<dbReference type="Gene3D" id="3.40.190.10">
    <property type="entry name" value="Periplasmic binding protein-like II"/>
    <property type="match status" value="1"/>
</dbReference>
<gene>
    <name evidence="12" type="primary">ttrS</name>
</gene>
<dbReference type="SUPFAM" id="SSF53850">
    <property type="entry name" value="Periplasmic binding protein-like II"/>
    <property type="match status" value="1"/>
</dbReference>
<proteinExistence type="predicted"/>
<feature type="transmembrane region" description="Helical" evidence="10">
    <location>
        <begin position="20"/>
        <end position="37"/>
    </location>
</feature>
<dbReference type="GO" id="GO:0005524">
    <property type="term" value="F:ATP binding"/>
    <property type="evidence" value="ECO:0007669"/>
    <property type="project" value="UniProtKB-KW"/>
</dbReference>
<evidence type="ECO:0000256" key="2">
    <source>
        <dbReference type="ARBA" id="ARBA00012438"/>
    </source>
</evidence>
<dbReference type="InterPro" id="IPR003594">
    <property type="entry name" value="HATPase_dom"/>
</dbReference>
<dbReference type="CDD" id="cd00082">
    <property type="entry name" value="HisKA"/>
    <property type="match status" value="1"/>
</dbReference>
<evidence type="ECO:0000256" key="9">
    <source>
        <dbReference type="SAM" id="Coils"/>
    </source>
</evidence>
<keyword evidence="10" id="KW-1133">Transmembrane helix</keyword>
<dbReference type="PROSITE" id="PS50109">
    <property type="entry name" value="HIS_KIN"/>
    <property type="match status" value="1"/>
</dbReference>
<dbReference type="EMBL" id="KP660439">
    <property type="protein sequence ID" value="AMK08278.1"/>
    <property type="molecule type" value="Genomic_DNA"/>
</dbReference>
<dbReference type="SMART" id="SM00388">
    <property type="entry name" value="HisKA"/>
    <property type="match status" value="1"/>
</dbReference>
<dbReference type="Pfam" id="PF02518">
    <property type="entry name" value="HATPase_c"/>
    <property type="match status" value="1"/>
</dbReference>
<evidence type="ECO:0000256" key="7">
    <source>
        <dbReference type="ARBA" id="ARBA00022840"/>
    </source>
</evidence>
<dbReference type="Pfam" id="PF12974">
    <property type="entry name" value="Phosphonate-bd"/>
    <property type="match status" value="1"/>
</dbReference>
<comment type="catalytic activity">
    <reaction evidence="1">
        <text>ATP + protein L-histidine = ADP + protein N-phospho-L-histidine.</text>
        <dbReference type="EC" id="2.7.13.3"/>
    </reaction>
</comment>
<keyword evidence="6" id="KW-0418">Kinase</keyword>